<dbReference type="Gene3D" id="3.40.50.1240">
    <property type="entry name" value="Phosphoglycerate mutase-like"/>
    <property type="match status" value="1"/>
</dbReference>
<name>A0ABR5PF55_9LACO</name>
<dbReference type="PANTHER" id="PTHR48100">
    <property type="entry name" value="BROAD-SPECIFICITY PHOSPHATASE YOR283W-RELATED"/>
    <property type="match status" value="1"/>
</dbReference>
<evidence type="ECO:0000313" key="2">
    <source>
        <dbReference type="Proteomes" id="UP000051977"/>
    </source>
</evidence>
<evidence type="ECO:0000313" key="1">
    <source>
        <dbReference type="EMBL" id="KRL17518.1"/>
    </source>
</evidence>
<dbReference type="EMBL" id="AZEI01000022">
    <property type="protein sequence ID" value="KRL17518.1"/>
    <property type="molecule type" value="Genomic_DNA"/>
</dbReference>
<dbReference type="Pfam" id="PF00300">
    <property type="entry name" value="His_Phos_1"/>
    <property type="match status" value="1"/>
</dbReference>
<dbReference type="InterPro" id="IPR050275">
    <property type="entry name" value="PGM_Phosphatase"/>
</dbReference>
<comment type="caution">
    <text evidence="1">The sequence shown here is derived from an EMBL/GenBank/DDBJ whole genome shotgun (WGS) entry which is preliminary data.</text>
</comment>
<dbReference type="InterPro" id="IPR029033">
    <property type="entry name" value="His_PPase_superfam"/>
</dbReference>
<reference evidence="1 2" key="1">
    <citation type="journal article" date="2015" name="Genome Announc.">
        <title>Expanding the biotechnology potential of lactobacilli through comparative genomics of 213 strains and associated genera.</title>
        <authorList>
            <person name="Sun Z."/>
            <person name="Harris H.M."/>
            <person name="McCann A."/>
            <person name="Guo C."/>
            <person name="Argimon S."/>
            <person name="Zhang W."/>
            <person name="Yang X."/>
            <person name="Jeffery I.B."/>
            <person name="Cooney J.C."/>
            <person name="Kagawa T.F."/>
            <person name="Liu W."/>
            <person name="Song Y."/>
            <person name="Salvetti E."/>
            <person name="Wrobel A."/>
            <person name="Rasinkangas P."/>
            <person name="Parkhill J."/>
            <person name="Rea M.C."/>
            <person name="O'Sullivan O."/>
            <person name="Ritari J."/>
            <person name="Douillard F.P."/>
            <person name="Paul Ross R."/>
            <person name="Yang R."/>
            <person name="Briner A.E."/>
            <person name="Felis G.E."/>
            <person name="de Vos W.M."/>
            <person name="Barrangou R."/>
            <person name="Klaenhammer T.R."/>
            <person name="Caufield P.W."/>
            <person name="Cui Y."/>
            <person name="Zhang H."/>
            <person name="O'Toole P.W."/>
        </authorList>
    </citation>
    <scope>NUCLEOTIDE SEQUENCE [LARGE SCALE GENOMIC DNA]</scope>
    <source>
        <strain evidence="1 2">DSM 19907</strain>
    </source>
</reference>
<proteinExistence type="predicted"/>
<dbReference type="CDD" id="cd07067">
    <property type="entry name" value="HP_PGM_like"/>
    <property type="match status" value="1"/>
</dbReference>
<protein>
    <submittedName>
        <fullName evidence="1">Phosphoglycerate mutase</fullName>
    </submittedName>
</protein>
<dbReference type="PANTHER" id="PTHR48100:SF1">
    <property type="entry name" value="HISTIDINE PHOSPHATASE FAMILY PROTEIN-RELATED"/>
    <property type="match status" value="1"/>
</dbReference>
<gene>
    <name evidence="1" type="ORF">FD12_GL001647</name>
</gene>
<sequence length="216" mass="24172">MEETNMTDFYFIRHGQTAANAIGLKQGIINTEVTYLSETGKKQAESLHQGFDISFADQIIASPLQRTKDTANILNQSANLPITYDKRLLEISYGDWDGQKNAELEEKYPEVFDHVLNDVLPTYVTVAGGNTESFEDVIARAQDFMGSVSQKFPDGQIIVVTHGFTIKAAVLAAMGSPKEMMVIEEPDNTSVTKITYAPENHSYYLRYYNRVVHSGF</sequence>
<dbReference type="SMART" id="SM00855">
    <property type="entry name" value="PGAM"/>
    <property type="match status" value="1"/>
</dbReference>
<keyword evidence="2" id="KW-1185">Reference proteome</keyword>
<dbReference type="Proteomes" id="UP000051977">
    <property type="component" value="Unassembled WGS sequence"/>
</dbReference>
<organism evidence="1 2">
    <name type="scientific">Lentilactobacillus rapi DSM 19907 = JCM 15042</name>
    <dbReference type="NCBI Taxonomy" id="1423795"/>
    <lineage>
        <taxon>Bacteria</taxon>
        <taxon>Bacillati</taxon>
        <taxon>Bacillota</taxon>
        <taxon>Bacilli</taxon>
        <taxon>Lactobacillales</taxon>
        <taxon>Lactobacillaceae</taxon>
        <taxon>Lentilactobacillus</taxon>
    </lineage>
</organism>
<dbReference type="InterPro" id="IPR013078">
    <property type="entry name" value="His_Pase_superF_clade-1"/>
</dbReference>
<accession>A0ABR5PF55</accession>
<dbReference type="SUPFAM" id="SSF53254">
    <property type="entry name" value="Phosphoglycerate mutase-like"/>
    <property type="match status" value="1"/>
</dbReference>